<evidence type="ECO:0000259" key="4">
    <source>
        <dbReference type="SMART" id="SM01043"/>
    </source>
</evidence>
<dbReference type="InterPro" id="IPR011990">
    <property type="entry name" value="TPR-like_helical_dom_sf"/>
</dbReference>
<dbReference type="InterPro" id="IPR005158">
    <property type="entry name" value="BTAD"/>
</dbReference>
<dbReference type="InterPro" id="IPR036388">
    <property type="entry name" value="WH-like_DNA-bd_sf"/>
</dbReference>
<dbReference type="PANTHER" id="PTHR35807">
    <property type="entry name" value="TRANSCRIPTIONAL REGULATOR REDD-RELATED"/>
    <property type="match status" value="1"/>
</dbReference>
<protein>
    <recommendedName>
        <fullName evidence="4">Bacterial transcriptional activator domain-containing protein</fullName>
    </recommendedName>
</protein>
<dbReference type="GO" id="GO:0006355">
    <property type="term" value="P:regulation of DNA-templated transcription"/>
    <property type="evidence" value="ECO:0007669"/>
    <property type="project" value="TreeGrafter"/>
</dbReference>
<dbReference type="Gene3D" id="1.25.40.10">
    <property type="entry name" value="Tetratricopeptide repeat domain"/>
    <property type="match status" value="1"/>
</dbReference>
<dbReference type="AlphaFoldDB" id="A0A4D4JCY9"/>
<organism evidence="5 6">
    <name type="scientific">Gandjariella thermophila</name>
    <dbReference type="NCBI Taxonomy" id="1931992"/>
    <lineage>
        <taxon>Bacteria</taxon>
        <taxon>Bacillati</taxon>
        <taxon>Actinomycetota</taxon>
        <taxon>Actinomycetes</taxon>
        <taxon>Pseudonocardiales</taxon>
        <taxon>Pseudonocardiaceae</taxon>
        <taxon>Gandjariella</taxon>
    </lineage>
</organism>
<keyword evidence="6" id="KW-1185">Reference proteome</keyword>
<reference evidence="6" key="1">
    <citation type="submission" date="2019-04" db="EMBL/GenBank/DDBJ databases">
        <title>Draft genome sequence of Pseudonocardiaceae bacterium SL3-2-4.</title>
        <authorList>
            <person name="Ningsih F."/>
            <person name="Yokota A."/>
            <person name="Sakai Y."/>
            <person name="Nanatani K."/>
            <person name="Yabe S."/>
            <person name="Oetari A."/>
            <person name="Sjamsuridzal W."/>
        </authorList>
    </citation>
    <scope>NUCLEOTIDE SEQUENCE [LARGE SCALE GENOMIC DNA]</scope>
    <source>
        <strain evidence="6">SL3-2-4</strain>
    </source>
</reference>
<dbReference type="Pfam" id="PF03704">
    <property type="entry name" value="BTAD"/>
    <property type="match status" value="1"/>
</dbReference>
<evidence type="ECO:0000256" key="3">
    <source>
        <dbReference type="SAM" id="MobiDB-lite"/>
    </source>
</evidence>
<dbReference type="GO" id="GO:0003677">
    <property type="term" value="F:DNA binding"/>
    <property type="evidence" value="ECO:0007669"/>
    <property type="project" value="TreeGrafter"/>
</dbReference>
<dbReference type="SMART" id="SM01043">
    <property type="entry name" value="BTAD"/>
    <property type="match status" value="1"/>
</dbReference>
<dbReference type="Proteomes" id="UP000298860">
    <property type="component" value="Unassembled WGS sequence"/>
</dbReference>
<proteinExistence type="predicted"/>
<comment type="caution">
    <text evidence="5">The sequence shown here is derived from an EMBL/GenBank/DDBJ whole genome shotgun (WGS) entry which is preliminary data.</text>
</comment>
<evidence type="ECO:0000313" key="6">
    <source>
        <dbReference type="Proteomes" id="UP000298860"/>
    </source>
</evidence>
<sequence>MLVEELWAANPPSTALNTLQTYIFQIRKLIADALGVKTAQVARDILITDTAGYILRGGCHQLDVCEFEDLMNRGRDALDNDDHVGAAELFQRALETWRGPIALDWQSGRAIQAHVARLEEQRLYALEQRLEACLALERHREMLSELASLVVEHHLHESLHAKYMIALYRAGRVSDALTVFRSLRQRMMDELGIEPSAALQALHRAMLSSDPGLASTPAPTPPAPPARVLASEP</sequence>
<dbReference type="SUPFAM" id="SSF48452">
    <property type="entry name" value="TPR-like"/>
    <property type="match status" value="1"/>
</dbReference>
<dbReference type="PANTHER" id="PTHR35807:SF1">
    <property type="entry name" value="TRANSCRIPTIONAL REGULATOR REDD"/>
    <property type="match status" value="1"/>
</dbReference>
<feature type="region of interest" description="Disordered" evidence="3">
    <location>
        <begin position="210"/>
        <end position="233"/>
    </location>
</feature>
<evidence type="ECO:0000313" key="5">
    <source>
        <dbReference type="EMBL" id="GDY31733.1"/>
    </source>
</evidence>
<dbReference type="EMBL" id="BJFL01000017">
    <property type="protein sequence ID" value="GDY31733.1"/>
    <property type="molecule type" value="Genomic_DNA"/>
</dbReference>
<gene>
    <name evidence="5" type="ORF">GTS_33660</name>
</gene>
<accession>A0A4D4JCY9</accession>
<name>A0A4D4JCY9_9PSEU</name>
<keyword evidence="2" id="KW-0804">Transcription</keyword>
<dbReference type="InterPro" id="IPR051677">
    <property type="entry name" value="AfsR-DnrI-RedD_regulator"/>
</dbReference>
<evidence type="ECO:0000256" key="1">
    <source>
        <dbReference type="ARBA" id="ARBA00023015"/>
    </source>
</evidence>
<dbReference type="Gene3D" id="1.10.10.10">
    <property type="entry name" value="Winged helix-like DNA-binding domain superfamily/Winged helix DNA-binding domain"/>
    <property type="match status" value="1"/>
</dbReference>
<feature type="domain" description="Bacterial transcriptional activator" evidence="4">
    <location>
        <begin position="62"/>
        <end position="207"/>
    </location>
</feature>
<keyword evidence="1" id="KW-0805">Transcription regulation</keyword>
<dbReference type="CDD" id="cd15831">
    <property type="entry name" value="BTAD"/>
    <property type="match status" value="1"/>
</dbReference>
<evidence type="ECO:0000256" key="2">
    <source>
        <dbReference type="ARBA" id="ARBA00023163"/>
    </source>
</evidence>